<dbReference type="PROSITE" id="PS52048">
    <property type="entry name" value="UCH_DOMAIN"/>
    <property type="match status" value="1"/>
</dbReference>
<dbReference type="InterPro" id="IPR001578">
    <property type="entry name" value="Peptidase_C12_UCH"/>
</dbReference>
<evidence type="ECO:0000256" key="8">
    <source>
        <dbReference type="RuleBase" id="RU361215"/>
    </source>
</evidence>
<evidence type="ECO:0000259" key="9">
    <source>
        <dbReference type="PROSITE" id="PS52048"/>
    </source>
</evidence>
<evidence type="ECO:0000256" key="4">
    <source>
        <dbReference type="ARBA" id="ARBA00022786"/>
    </source>
</evidence>
<keyword evidence="6 7" id="KW-0788">Thiol protease</keyword>
<comment type="catalytic activity">
    <reaction evidence="1 7 8">
        <text>Thiol-dependent hydrolysis of ester, thioester, amide, peptide and isopeptide bonds formed by the C-terminal Gly of ubiquitin (a 76-residue protein attached to proteins as an intracellular targeting signal).</text>
        <dbReference type="EC" id="3.4.19.12"/>
    </reaction>
</comment>
<dbReference type="Pfam" id="PF01088">
    <property type="entry name" value="Peptidase_C12"/>
    <property type="match status" value="1"/>
</dbReference>
<feature type="domain" description="UCH catalytic" evidence="9">
    <location>
        <begin position="62"/>
        <end position="292"/>
    </location>
</feature>
<feature type="site" description="Transition state stabilizer" evidence="7">
    <location>
        <position position="148"/>
    </location>
</feature>
<dbReference type="Gene3D" id="3.40.532.10">
    <property type="entry name" value="Peptidase C12, ubiquitin carboxyl-terminal hydrolase"/>
    <property type="match status" value="1"/>
</dbReference>
<sequence length="295" mass="32132">MEGLRGNDLAISKRAPFATENNRNISSPIHFVRFRCFGPRIEHRNMAATQTHPDPPPGSSPAFIPLEANPELMTNLLHKLGLSKALQIHDVYSISDPELLAFIPRPALALLLVFPVSAVYESQRMAEDAPLPNYSGKGKDEPVIWYKQTIRNACGMMGLLHAVSNGPARGYIESGSNLDKLVKDAIPLAPAERSKLIEGTSSLASAHHEAASQGDTAAPDAQDDVDLHYVCFSKTSDGTLWELDGRRKGPIARGKLEENEDVLSDKALLWGPLKFLEREGADMRFSCVALAGALD</sequence>
<dbReference type="InterPro" id="IPR036959">
    <property type="entry name" value="Peptidase_C12_UCH_sf"/>
</dbReference>
<keyword evidence="3 7" id="KW-0645">Protease</keyword>
<dbReference type="InterPro" id="IPR057254">
    <property type="entry name" value="UCH_AS"/>
</dbReference>
<evidence type="ECO:0000313" key="11">
    <source>
        <dbReference type="Proteomes" id="UP001465668"/>
    </source>
</evidence>
<feature type="site" description="Important for enzyme activity" evidence="7">
    <location>
        <position position="244"/>
    </location>
</feature>
<proteinExistence type="inferred from homology"/>
<evidence type="ECO:0000256" key="5">
    <source>
        <dbReference type="ARBA" id="ARBA00022801"/>
    </source>
</evidence>
<accession>A0ABR2X9C9</accession>
<dbReference type="EC" id="3.4.19.12" evidence="8"/>
<evidence type="ECO:0000256" key="2">
    <source>
        <dbReference type="ARBA" id="ARBA00009326"/>
    </source>
</evidence>
<keyword evidence="11" id="KW-1185">Reference proteome</keyword>
<evidence type="ECO:0000256" key="1">
    <source>
        <dbReference type="ARBA" id="ARBA00000707"/>
    </source>
</evidence>
<evidence type="ECO:0000313" key="10">
    <source>
        <dbReference type="EMBL" id="KAK9770216.1"/>
    </source>
</evidence>
<dbReference type="PROSITE" id="PS00140">
    <property type="entry name" value="UCH_1"/>
    <property type="match status" value="1"/>
</dbReference>
<comment type="caution">
    <text evidence="10">The sequence shown here is derived from an EMBL/GenBank/DDBJ whole genome shotgun (WGS) entry which is preliminary data.</text>
</comment>
<dbReference type="Proteomes" id="UP001465668">
    <property type="component" value="Unassembled WGS sequence"/>
</dbReference>
<dbReference type="SUPFAM" id="SSF54001">
    <property type="entry name" value="Cysteine proteinases"/>
    <property type="match status" value="1"/>
</dbReference>
<protein>
    <recommendedName>
        <fullName evidence="8">Ubiquitin carboxyl-terminal hydrolase</fullName>
        <ecNumber evidence="8">3.4.19.12</ecNumber>
    </recommendedName>
</protein>
<gene>
    <name evidence="10" type="ORF">SCAR479_13100</name>
</gene>
<dbReference type="PANTHER" id="PTHR10589">
    <property type="entry name" value="UBIQUITIN CARBOXYL-TERMINAL HYDROLASE"/>
    <property type="match status" value="1"/>
</dbReference>
<dbReference type="CDD" id="cd09616">
    <property type="entry name" value="Peptidase_C12_UCH_L1_L3"/>
    <property type="match status" value="1"/>
</dbReference>
<feature type="active site" description="Proton donor" evidence="7">
    <location>
        <position position="228"/>
    </location>
</feature>
<evidence type="ECO:0000256" key="3">
    <source>
        <dbReference type="ARBA" id="ARBA00022670"/>
    </source>
</evidence>
<dbReference type="PRINTS" id="PR00707">
    <property type="entry name" value="UBCTHYDRLASE"/>
</dbReference>
<comment type="similarity">
    <text evidence="2 7 8">Belongs to the peptidase C12 family.</text>
</comment>
<keyword evidence="4 7" id="KW-0833">Ubl conjugation pathway</keyword>
<name>A0ABR2X9C9_9PEZI</name>
<organism evidence="10 11">
    <name type="scientific">Seiridium cardinale</name>
    <dbReference type="NCBI Taxonomy" id="138064"/>
    <lineage>
        <taxon>Eukaryota</taxon>
        <taxon>Fungi</taxon>
        <taxon>Dikarya</taxon>
        <taxon>Ascomycota</taxon>
        <taxon>Pezizomycotina</taxon>
        <taxon>Sordariomycetes</taxon>
        <taxon>Xylariomycetidae</taxon>
        <taxon>Amphisphaeriales</taxon>
        <taxon>Sporocadaceae</taxon>
        <taxon>Seiridium</taxon>
    </lineage>
</organism>
<feature type="active site" description="Nucleophile" evidence="7">
    <location>
        <position position="154"/>
    </location>
</feature>
<evidence type="ECO:0000256" key="6">
    <source>
        <dbReference type="ARBA" id="ARBA00022807"/>
    </source>
</evidence>
<keyword evidence="5 7" id="KW-0378">Hydrolase</keyword>
<dbReference type="EMBL" id="JARVKM010000098">
    <property type="protein sequence ID" value="KAK9770216.1"/>
    <property type="molecule type" value="Genomic_DNA"/>
</dbReference>
<reference evidence="10 11" key="1">
    <citation type="submission" date="2024-02" db="EMBL/GenBank/DDBJ databases">
        <title>First draft genome assembly of two strains of Seiridium cardinale.</title>
        <authorList>
            <person name="Emiliani G."/>
            <person name="Scali E."/>
        </authorList>
    </citation>
    <scope>NUCLEOTIDE SEQUENCE [LARGE SCALE GENOMIC DNA]</scope>
    <source>
        <strain evidence="10 11">BM-138-000479</strain>
    </source>
</reference>
<dbReference type="InterPro" id="IPR038765">
    <property type="entry name" value="Papain-like_cys_pep_sf"/>
</dbReference>
<dbReference type="PANTHER" id="PTHR10589:SF17">
    <property type="entry name" value="UBIQUITIN CARBOXYL-TERMINAL HYDROLASE"/>
    <property type="match status" value="1"/>
</dbReference>
<evidence type="ECO:0000256" key="7">
    <source>
        <dbReference type="PROSITE-ProRule" id="PRU01393"/>
    </source>
</evidence>